<evidence type="ECO:0000313" key="2">
    <source>
        <dbReference type="Proteomes" id="UP000755654"/>
    </source>
</evidence>
<keyword evidence="2" id="KW-1185">Reference proteome</keyword>
<name>A0ABS6A476_9PROT</name>
<sequence>MFTETDYGLQPVTPEQQSLAKQVVDQLATNPLFKNDASGKYFDKNNKCEAQNCCKASLQSAAFILIT</sequence>
<accession>A0ABS6A476</accession>
<comment type="caution">
    <text evidence="1">The sequence shown here is derived from an EMBL/GenBank/DDBJ whole genome shotgun (WGS) entry which is preliminary data.</text>
</comment>
<dbReference type="EMBL" id="JAAOMP010000167">
    <property type="protein sequence ID" value="MBU2761568.1"/>
    <property type="molecule type" value="Genomic_DNA"/>
</dbReference>
<dbReference type="Proteomes" id="UP000755654">
    <property type="component" value="Unassembled WGS sequence"/>
</dbReference>
<protein>
    <submittedName>
        <fullName evidence="1">Uncharacterized protein</fullName>
    </submittedName>
</protein>
<dbReference type="RefSeq" id="WP_215885061.1">
    <property type="nucleotide sequence ID" value="NZ_JAAOMP010000167.1"/>
</dbReference>
<proteinExistence type="predicted"/>
<organism evidence="1 2">
    <name type="scientific">Acidithiobacillus sulfurivorans</name>
    <dbReference type="NCBI Taxonomy" id="1958756"/>
    <lineage>
        <taxon>Bacteria</taxon>
        <taxon>Pseudomonadati</taxon>
        <taxon>Pseudomonadota</taxon>
        <taxon>Acidithiobacillia</taxon>
        <taxon>Acidithiobacillales</taxon>
        <taxon>Acidithiobacillaceae</taxon>
        <taxon>Acidithiobacillus</taxon>
    </lineage>
</organism>
<reference evidence="1 2" key="1">
    <citation type="journal article" date="2021" name="ISME J.">
        <title>Genomic evolution of the class Acidithiobacillia: deep-branching Proteobacteria living in extreme acidic conditions.</title>
        <authorList>
            <person name="Moya-Beltran A."/>
            <person name="Beard S."/>
            <person name="Rojas-Villalobos C."/>
            <person name="Issotta F."/>
            <person name="Gallardo Y."/>
            <person name="Ulloa R."/>
            <person name="Giaveno A."/>
            <person name="Degli Esposti M."/>
            <person name="Johnson D.B."/>
            <person name="Quatrini R."/>
        </authorList>
    </citation>
    <scope>NUCLEOTIDE SEQUENCE [LARGE SCALE GENOMIC DNA]</scope>
    <source>
        <strain evidence="1 2">RW2</strain>
    </source>
</reference>
<evidence type="ECO:0000313" key="1">
    <source>
        <dbReference type="EMBL" id="MBU2761568.1"/>
    </source>
</evidence>
<gene>
    <name evidence="1" type="ORF">HAP95_15660</name>
</gene>